<feature type="non-terminal residue" evidence="1">
    <location>
        <position position="44"/>
    </location>
</feature>
<dbReference type="EMBL" id="LAZR01036226">
    <property type="protein sequence ID" value="KKL25402.1"/>
    <property type="molecule type" value="Genomic_DNA"/>
</dbReference>
<dbReference type="AlphaFoldDB" id="A0A0F9CG25"/>
<proteinExistence type="predicted"/>
<accession>A0A0F9CG25</accession>
<comment type="caution">
    <text evidence="1">The sequence shown here is derived from an EMBL/GenBank/DDBJ whole genome shotgun (WGS) entry which is preliminary data.</text>
</comment>
<protein>
    <submittedName>
        <fullName evidence="1">Uncharacterized protein</fullName>
    </submittedName>
</protein>
<reference evidence="1" key="1">
    <citation type="journal article" date="2015" name="Nature">
        <title>Complex archaea that bridge the gap between prokaryotes and eukaryotes.</title>
        <authorList>
            <person name="Spang A."/>
            <person name="Saw J.H."/>
            <person name="Jorgensen S.L."/>
            <person name="Zaremba-Niedzwiedzka K."/>
            <person name="Martijn J."/>
            <person name="Lind A.E."/>
            <person name="van Eijk R."/>
            <person name="Schleper C."/>
            <person name="Guy L."/>
            <person name="Ettema T.J."/>
        </authorList>
    </citation>
    <scope>NUCLEOTIDE SEQUENCE</scope>
</reference>
<gene>
    <name evidence="1" type="ORF">LCGC14_2405660</name>
</gene>
<name>A0A0F9CG25_9ZZZZ</name>
<evidence type="ECO:0000313" key="1">
    <source>
        <dbReference type="EMBL" id="KKL25402.1"/>
    </source>
</evidence>
<sequence length="44" mass="4557">MLGIEDTADLVPASHAAELLVIGLCRIVLVFDQQGVMAGSGSQM</sequence>
<organism evidence="1">
    <name type="scientific">marine sediment metagenome</name>
    <dbReference type="NCBI Taxonomy" id="412755"/>
    <lineage>
        <taxon>unclassified sequences</taxon>
        <taxon>metagenomes</taxon>
        <taxon>ecological metagenomes</taxon>
    </lineage>
</organism>